<proteinExistence type="predicted"/>
<dbReference type="EMBL" id="CM037022">
    <property type="protein sequence ID" value="KAH7667030.1"/>
    <property type="molecule type" value="Genomic_DNA"/>
</dbReference>
<name>A0ACB7V128_DIOAL</name>
<protein>
    <submittedName>
        <fullName evidence="1">Uncharacterized protein</fullName>
    </submittedName>
</protein>
<dbReference type="Proteomes" id="UP000827976">
    <property type="component" value="Chromosome 12"/>
</dbReference>
<evidence type="ECO:0000313" key="2">
    <source>
        <dbReference type="Proteomes" id="UP000827976"/>
    </source>
</evidence>
<keyword evidence="2" id="KW-1185">Reference proteome</keyword>
<organism evidence="1 2">
    <name type="scientific">Dioscorea alata</name>
    <name type="common">Purple yam</name>
    <dbReference type="NCBI Taxonomy" id="55571"/>
    <lineage>
        <taxon>Eukaryota</taxon>
        <taxon>Viridiplantae</taxon>
        <taxon>Streptophyta</taxon>
        <taxon>Embryophyta</taxon>
        <taxon>Tracheophyta</taxon>
        <taxon>Spermatophyta</taxon>
        <taxon>Magnoliopsida</taxon>
        <taxon>Liliopsida</taxon>
        <taxon>Dioscoreales</taxon>
        <taxon>Dioscoreaceae</taxon>
        <taxon>Dioscorea</taxon>
    </lineage>
</organism>
<sequence length="31" mass="3863">MEILLCIISNVKNWRRLWAFVTEHKLLQRNH</sequence>
<comment type="caution">
    <text evidence="1">The sequence shown here is derived from an EMBL/GenBank/DDBJ whole genome shotgun (WGS) entry which is preliminary data.</text>
</comment>
<evidence type="ECO:0000313" key="1">
    <source>
        <dbReference type="EMBL" id="KAH7667030.1"/>
    </source>
</evidence>
<reference evidence="2" key="1">
    <citation type="journal article" date="2022" name="Nat. Commun.">
        <title>Chromosome evolution and the genetic basis of agronomically important traits in greater yam.</title>
        <authorList>
            <person name="Bredeson J.V."/>
            <person name="Lyons J.B."/>
            <person name="Oniyinde I.O."/>
            <person name="Okereke N.R."/>
            <person name="Kolade O."/>
            <person name="Nnabue I."/>
            <person name="Nwadili C.O."/>
            <person name="Hribova E."/>
            <person name="Parker M."/>
            <person name="Nwogha J."/>
            <person name="Shu S."/>
            <person name="Carlson J."/>
            <person name="Kariba R."/>
            <person name="Muthemba S."/>
            <person name="Knop K."/>
            <person name="Barton G.J."/>
            <person name="Sherwood A.V."/>
            <person name="Lopez-Montes A."/>
            <person name="Asiedu R."/>
            <person name="Jamnadass R."/>
            <person name="Muchugi A."/>
            <person name="Goodstein D."/>
            <person name="Egesi C.N."/>
            <person name="Featherston J."/>
            <person name="Asfaw A."/>
            <person name="Simpson G.G."/>
            <person name="Dolezel J."/>
            <person name="Hendre P.S."/>
            <person name="Van Deynze A."/>
            <person name="Kumar P.L."/>
            <person name="Obidiegwu J.E."/>
            <person name="Bhattacharjee R."/>
            <person name="Rokhsar D.S."/>
        </authorList>
    </citation>
    <scope>NUCLEOTIDE SEQUENCE [LARGE SCALE GENOMIC DNA]</scope>
    <source>
        <strain evidence="2">cv. TDa95/00328</strain>
    </source>
</reference>
<gene>
    <name evidence="1" type="ORF">IHE45_12G032700</name>
</gene>
<accession>A0ACB7V128</accession>